<evidence type="ECO:0000313" key="13">
    <source>
        <dbReference type="Proteomes" id="UP000766550"/>
    </source>
</evidence>
<feature type="compositionally biased region" description="Basic and acidic residues" evidence="9">
    <location>
        <begin position="80"/>
        <end position="90"/>
    </location>
</feature>
<dbReference type="Pfam" id="PF00226">
    <property type="entry name" value="DnaJ"/>
    <property type="match status" value="1"/>
</dbReference>
<evidence type="ECO:0000256" key="6">
    <source>
        <dbReference type="ARBA" id="ARBA00023004"/>
    </source>
</evidence>
<feature type="domain" description="J" evidence="10">
    <location>
        <begin position="3"/>
        <end position="56"/>
    </location>
</feature>
<dbReference type="InterPro" id="IPR001041">
    <property type="entry name" value="2Fe-2S_ferredoxin-type"/>
</dbReference>
<dbReference type="RefSeq" id="WP_162317129.1">
    <property type="nucleotide sequence ID" value="NZ_JAHQXF010000001.1"/>
</dbReference>
<feature type="region of interest" description="Disordered" evidence="9">
    <location>
        <begin position="49"/>
        <end position="90"/>
    </location>
</feature>
<dbReference type="SMART" id="SM00271">
    <property type="entry name" value="DnaJ"/>
    <property type="match status" value="1"/>
</dbReference>
<feature type="compositionally biased region" description="Low complexity" evidence="9">
    <location>
        <begin position="63"/>
        <end position="77"/>
    </location>
</feature>
<evidence type="ECO:0000256" key="9">
    <source>
        <dbReference type="SAM" id="MobiDB-lite"/>
    </source>
</evidence>
<dbReference type="GO" id="GO:0046872">
    <property type="term" value="F:metal ion binding"/>
    <property type="evidence" value="ECO:0007669"/>
    <property type="project" value="UniProtKB-KW"/>
</dbReference>
<dbReference type="GO" id="GO:0051537">
    <property type="term" value="F:2 iron, 2 sulfur cluster binding"/>
    <property type="evidence" value="ECO:0007669"/>
    <property type="project" value="UniProtKB-KW"/>
</dbReference>
<feature type="domain" description="2Fe-2S ferredoxin-type" evidence="11">
    <location>
        <begin position="121"/>
        <end position="208"/>
    </location>
</feature>
<dbReference type="InterPro" id="IPR006058">
    <property type="entry name" value="2Fe2S_fd_BS"/>
</dbReference>
<dbReference type="Gene3D" id="1.10.287.110">
    <property type="entry name" value="DnaJ domain"/>
    <property type="match status" value="1"/>
</dbReference>
<dbReference type="AlphaFoldDB" id="A0A8J7Y926"/>
<comment type="caution">
    <text evidence="12">The sequence shown here is derived from an EMBL/GenBank/DDBJ whole genome shotgun (WGS) entry which is preliminary data.</text>
</comment>
<dbReference type="PROSITE" id="PS00197">
    <property type="entry name" value="2FE2S_FER_1"/>
    <property type="match status" value="1"/>
</dbReference>
<sequence length="229" mass="25030">MASPYEILGVDPDADEDEVSDAYRELVKEVHPDQGGSTEEFRAVQRAYERIQSGYEPGEEISPAGATTARTGRPTAGGDAGEKDEQPEPEGVKVEFLDYEAMESRGWQLTDDDLFEKAADDELGGETHGYFYVEENETLLEAAEDEGYAWPFACRGGACTNCAVAIVDGEMPSPASHILPKELHDRGIRLSCIAAPTTDARIVYNVKHLPAIRDLLLPASRFEQTSSTD</sequence>
<keyword evidence="6" id="KW-0408">Iron</keyword>
<dbReference type="PROSITE" id="PS51085">
    <property type="entry name" value="2FE2S_FER_2"/>
    <property type="match status" value="1"/>
</dbReference>
<dbReference type="SUPFAM" id="SSF54292">
    <property type="entry name" value="2Fe-2S ferredoxin-like"/>
    <property type="match status" value="1"/>
</dbReference>
<keyword evidence="5" id="KW-0249">Electron transport</keyword>
<evidence type="ECO:0000256" key="4">
    <source>
        <dbReference type="ARBA" id="ARBA00022723"/>
    </source>
</evidence>
<dbReference type="InterPro" id="IPR053441">
    <property type="entry name" value="2Fe2S_Ferredoxin"/>
</dbReference>
<evidence type="ECO:0000256" key="7">
    <source>
        <dbReference type="ARBA" id="ARBA00023014"/>
    </source>
</evidence>
<keyword evidence="2" id="KW-0813">Transport</keyword>
<evidence type="ECO:0000259" key="11">
    <source>
        <dbReference type="PROSITE" id="PS51085"/>
    </source>
</evidence>
<dbReference type="InterPro" id="IPR012675">
    <property type="entry name" value="Beta-grasp_dom_sf"/>
</dbReference>
<dbReference type="InterPro" id="IPR036869">
    <property type="entry name" value="J_dom_sf"/>
</dbReference>
<name>A0A8J7Y926_9EURY</name>
<dbReference type="InterPro" id="IPR001623">
    <property type="entry name" value="DnaJ_domain"/>
</dbReference>
<dbReference type="Gene3D" id="3.10.20.30">
    <property type="match status" value="1"/>
</dbReference>
<keyword evidence="3" id="KW-0001">2Fe-2S</keyword>
<evidence type="ECO:0000256" key="2">
    <source>
        <dbReference type="ARBA" id="ARBA00022448"/>
    </source>
</evidence>
<dbReference type="EMBL" id="JAHQXF010000001">
    <property type="protein sequence ID" value="MBV0924048.1"/>
    <property type="molecule type" value="Genomic_DNA"/>
</dbReference>
<dbReference type="CDD" id="cd00207">
    <property type="entry name" value="fer2"/>
    <property type="match status" value="1"/>
</dbReference>
<evidence type="ECO:0000259" key="10">
    <source>
        <dbReference type="PROSITE" id="PS50076"/>
    </source>
</evidence>
<keyword evidence="7" id="KW-0411">Iron-sulfur</keyword>
<evidence type="ECO:0000256" key="5">
    <source>
        <dbReference type="ARBA" id="ARBA00022982"/>
    </source>
</evidence>
<protein>
    <submittedName>
        <fullName evidence="12">2Fe-2S iron-sulfur cluster binding domain-containing protein</fullName>
    </submittedName>
</protein>
<evidence type="ECO:0000256" key="8">
    <source>
        <dbReference type="ARBA" id="ARBA00034078"/>
    </source>
</evidence>
<proteinExistence type="inferred from homology"/>
<dbReference type="PANTHER" id="PTHR43112:SF3">
    <property type="entry name" value="FERREDOXIN-2, CHLOROPLASTIC"/>
    <property type="match status" value="1"/>
</dbReference>
<evidence type="ECO:0000256" key="3">
    <source>
        <dbReference type="ARBA" id="ARBA00022714"/>
    </source>
</evidence>
<dbReference type="OrthoDB" id="213270at2157"/>
<keyword evidence="4" id="KW-0479">Metal-binding</keyword>
<dbReference type="PROSITE" id="PS50076">
    <property type="entry name" value="DNAJ_2"/>
    <property type="match status" value="1"/>
</dbReference>
<evidence type="ECO:0000313" key="12">
    <source>
        <dbReference type="EMBL" id="MBV0924048.1"/>
    </source>
</evidence>
<dbReference type="Pfam" id="PF00111">
    <property type="entry name" value="Fer2"/>
    <property type="match status" value="1"/>
</dbReference>
<dbReference type="Proteomes" id="UP000766550">
    <property type="component" value="Unassembled WGS sequence"/>
</dbReference>
<accession>A0A8J7Y926</accession>
<dbReference type="PRINTS" id="PR00625">
    <property type="entry name" value="JDOMAIN"/>
</dbReference>
<dbReference type="CDD" id="cd06257">
    <property type="entry name" value="DnaJ"/>
    <property type="match status" value="1"/>
</dbReference>
<comment type="cofactor">
    <cofactor evidence="8">
        <name>[2Fe-2S] cluster</name>
        <dbReference type="ChEBI" id="CHEBI:190135"/>
    </cofactor>
</comment>
<evidence type="ECO:0000256" key="1">
    <source>
        <dbReference type="ARBA" id="ARBA00007874"/>
    </source>
</evidence>
<dbReference type="NCBIfam" id="NF041393">
    <property type="entry name" value="Frdxn_Halo"/>
    <property type="match status" value="1"/>
</dbReference>
<gene>
    <name evidence="12" type="ORF">KTS45_07505</name>
</gene>
<dbReference type="InterPro" id="IPR036010">
    <property type="entry name" value="2Fe-2S_ferredoxin-like_sf"/>
</dbReference>
<reference evidence="12 13" key="1">
    <citation type="submission" date="2021-06" db="EMBL/GenBank/DDBJ databases">
        <title>New haloarchaea isolates fom saline soil.</title>
        <authorList>
            <person name="Duran-Viseras A."/>
            <person name="Sanchez-Porro C.S."/>
            <person name="Ventosa A."/>
        </authorList>
    </citation>
    <scope>NUCLEOTIDE SEQUENCE [LARGE SCALE GENOMIC DNA]</scope>
    <source>
        <strain evidence="12 13">JCM 183640</strain>
    </source>
</reference>
<comment type="similarity">
    <text evidence="1">Belongs to the 2Fe2S plant-type ferredoxin family.</text>
</comment>
<dbReference type="SUPFAM" id="SSF46565">
    <property type="entry name" value="Chaperone J-domain"/>
    <property type="match status" value="1"/>
</dbReference>
<dbReference type="PANTHER" id="PTHR43112">
    <property type="entry name" value="FERREDOXIN"/>
    <property type="match status" value="1"/>
</dbReference>
<keyword evidence="13" id="KW-1185">Reference proteome</keyword>
<organism evidence="12 13">
    <name type="scientific">Haloarcula limicola</name>
    <dbReference type="NCBI Taxonomy" id="1429915"/>
    <lineage>
        <taxon>Archaea</taxon>
        <taxon>Methanobacteriati</taxon>
        <taxon>Methanobacteriota</taxon>
        <taxon>Stenosarchaea group</taxon>
        <taxon>Halobacteria</taxon>
        <taxon>Halobacteriales</taxon>
        <taxon>Haloarculaceae</taxon>
        <taxon>Haloarcula</taxon>
    </lineage>
</organism>